<gene>
    <name evidence="3" type="ORF">EW146_g9649</name>
</gene>
<protein>
    <recommendedName>
        <fullName evidence="2">DDE-1 domain-containing protein</fullName>
    </recommendedName>
</protein>
<dbReference type="InterPro" id="IPR004875">
    <property type="entry name" value="DDE_SF_endonuclease_dom"/>
</dbReference>
<dbReference type="PANTHER" id="PTHR19303:SF74">
    <property type="entry name" value="POGO TRANSPOSABLE ELEMENT WITH KRAB DOMAIN"/>
    <property type="match status" value="1"/>
</dbReference>
<sequence length="165" mass="18460">MDESGFTPSDEGRERVIRRRGTKTQHKQGGADHENVTALVTICADGTVLKPSIIYKGKNFMMKWTANNVAGASIAHSPNGWMDGELGLEWIKDFNAQTEAKAKGHTHILLLDEHSSHHTLKLLAFAKDHNIKILGYPPHCTHALQGLDVVCFARMKEIWKQEVHE</sequence>
<feature type="domain" description="DDE-1" evidence="2">
    <location>
        <begin position="35"/>
        <end position="163"/>
    </location>
</feature>
<dbReference type="PANTHER" id="PTHR19303">
    <property type="entry name" value="TRANSPOSON"/>
    <property type="match status" value="1"/>
</dbReference>
<evidence type="ECO:0000259" key="2">
    <source>
        <dbReference type="Pfam" id="PF03184"/>
    </source>
</evidence>
<feature type="region of interest" description="Disordered" evidence="1">
    <location>
        <begin position="1"/>
        <end position="31"/>
    </location>
</feature>
<evidence type="ECO:0000313" key="3">
    <source>
        <dbReference type="EMBL" id="THH06321.1"/>
    </source>
</evidence>
<name>A0A4S4L5X3_9AGAM</name>
<dbReference type="InterPro" id="IPR050863">
    <property type="entry name" value="CenT-Element_Derived"/>
</dbReference>
<feature type="compositionally biased region" description="Basic residues" evidence="1">
    <location>
        <begin position="16"/>
        <end position="26"/>
    </location>
</feature>
<evidence type="ECO:0000256" key="1">
    <source>
        <dbReference type="SAM" id="MobiDB-lite"/>
    </source>
</evidence>
<comment type="caution">
    <text evidence="3">The sequence shown here is derived from an EMBL/GenBank/DDBJ whole genome shotgun (WGS) entry which is preliminary data.</text>
</comment>
<dbReference type="InterPro" id="IPR036397">
    <property type="entry name" value="RNaseH_sf"/>
</dbReference>
<dbReference type="Gene3D" id="3.30.420.10">
    <property type="entry name" value="Ribonuclease H-like superfamily/Ribonuclease H"/>
    <property type="match status" value="1"/>
</dbReference>
<dbReference type="AlphaFoldDB" id="A0A4S4L5X3"/>
<keyword evidence="4" id="KW-1185">Reference proteome</keyword>
<reference evidence="3 4" key="1">
    <citation type="submission" date="2019-02" db="EMBL/GenBank/DDBJ databases">
        <title>Genome sequencing of the rare red list fungi Bondarzewia mesenterica.</title>
        <authorList>
            <person name="Buettner E."/>
            <person name="Kellner H."/>
        </authorList>
    </citation>
    <scope>NUCLEOTIDE SEQUENCE [LARGE SCALE GENOMIC DNA]</scope>
    <source>
        <strain evidence="3 4">DSM 108281</strain>
    </source>
</reference>
<dbReference type="EMBL" id="SGPL01000891">
    <property type="protein sequence ID" value="THH06321.1"/>
    <property type="molecule type" value="Genomic_DNA"/>
</dbReference>
<dbReference type="Pfam" id="PF03184">
    <property type="entry name" value="DDE_1"/>
    <property type="match status" value="1"/>
</dbReference>
<accession>A0A4S4L5X3</accession>
<dbReference type="GO" id="GO:0003677">
    <property type="term" value="F:DNA binding"/>
    <property type="evidence" value="ECO:0007669"/>
    <property type="project" value="TreeGrafter"/>
</dbReference>
<proteinExistence type="predicted"/>
<dbReference type="Proteomes" id="UP000310158">
    <property type="component" value="Unassembled WGS sequence"/>
</dbReference>
<evidence type="ECO:0000313" key="4">
    <source>
        <dbReference type="Proteomes" id="UP000310158"/>
    </source>
</evidence>
<organism evidence="3 4">
    <name type="scientific">Bondarzewia mesenterica</name>
    <dbReference type="NCBI Taxonomy" id="1095465"/>
    <lineage>
        <taxon>Eukaryota</taxon>
        <taxon>Fungi</taxon>
        <taxon>Dikarya</taxon>
        <taxon>Basidiomycota</taxon>
        <taxon>Agaricomycotina</taxon>
        <taxon>Agaricomycetes</taxon>
        <taxon>Russulales</taxon>
        <taxon>Bondarzewiaceae</taxon>
        <taxon>Bondarzewia</taxon>
    </lineage>
</organism>
<dbReference type="OrthoDB" id="2917041at2759"/>
<dbReference type="GO" id="GO:0005634">
    <property type="term" value="C:nucleus"/>
    <property type="evidence" value="ECO:0007669"/>
    <property type="project" value="TreeGrafter"/>
</dbReference>